<feature type="non-terminal residue" evidence="3">
    <location>
        <position position="160"/>
    </location>
</feature>
<reference evidence="3 4" key="2">
    <citation type="submission" date="2017-10" db="EMBL/GenBank/DDBJ databases">
        <title>Genome analyses suggest a sexual origin of heterokaryosis in a supposedly ancient asexual fungus.</title>
        <authorList>
            <person name="Corradi N."/>
            <person name="Sedzielewska K."/>
            <person name="Noel J."/>
            <person name="Charron P."/>
            <person name="Farinelli L."/>
            <person name="Marton T."/>
            <person name="Kruger M."/>
            <person name="Pelin A."/>
            <person name="Brachmann A."/>
            <person name="Corradi N."/>
        </authorList>
    </citation>
    <scope>NUCLEOTIDE SEQUENCE [LARGE SCALE GENOMIC DNA]</scope>
    <source>
        <strain evidence="3 4">A1</strain>
    </source>
</reference>
<feature type="region of interest" description="Disordered" evidence="1">
    <location>
        <begin position="135"/>
        <end position="160"/>
    </location>
</feature>
<protein>
    <recommendedName>
        <fullName evidence="2">Choice-of-anchor I domain-containing protein</fullName>
    </recommendedName>
</protein>
<feature type="domain" description="Choice-of-anchor I" evidence="2">
    <location>
        <begin position="9"/>
        <end position="153"/>
    </location>
</feature>
<proteinExistence type="predicted"/>
<feature type="non-terminal residue" evidence="3">
    <location>
        <position position="1"/>
    </location>
</feature>
<dbReference type="PANTHER" id="PTHR46928:SF1">
    <property type="entry name" value="MESENCHYME-SPECIFIC CELL SURFACE GLYCOPROTEIN"/>
    <property type="match status" value="1"/>
</dbReference>
<evidence type="ECO:0000256" key="1">
    <source>
        <dbReference type="SAM" id="MobiDB-lite"/>
    </source>
</evidence>
<dbReference type="VEuPathDB" id="FungiDB:RhiirA1_487317"/>
<feature type="compositionally biased region" description="Basic and acidic residues" evidence="1">
    <location>
        <begin position="74"/>
        <end position="86"/>
    </location>
</feature>
<gene>
    <name evidence="3" type="ORF">RhiirA1_487317</name>
</gene>
<feature type="compositionally biased region" description="Acidic residues" evidence="1">
    <location>
        <begin position="135"/>
        <end position="144"/>
    </location>
</feature>
<dbReference type="PANTHER" id="PTHR46928">
    <property type="entry name" value="MESENCHYME-SPECIFIC CELL SURFACE GLYCOPROTEIN"/>
    <property type="match status" value="1"/>
</dbReference>
<dbReference type="Pfam" id="PF22494">
    <property type="entry name" value="choice_anch_I"/>
    <property type="match status" value="1"/>
</dbReference>
<sequence length="160" mass="17472">GGLEALADGKLKLTKEQGKNEETGKYEALYGFGGRSFSIFDAETMELIFDSGSDFEKFMAEETPQYFNTTNNETKVDNRSDDKGPEPETAIVGEIDGKPYSFIALERFGGIAVYDLSDLDNPKFVTVISSRNFEAEGDLEEDVSPTEVAELAGDVSPEGL</sequence>
<evidence type="ECO:0000313" key="4">
    <source>
        <dbReference type="Proteomes" id="UP000232688"/>
    </source>
</evidence>
<dbReference type="InterPro" id="IPR052956">
    <property type="entry name" value="Mesenchyme-surface_protein"/>
</dbReference>
<comment type="caution">
    <text evidence="3">The sequence shown here is derived from an EMBL/GenBank/DDBJ whole genome shotgun (WGS) entry which is preliminary data.</text>
</comment>
<dbReference type="InterPro" id="IPR055188">
    <property type="entry name" value="Choice_anch_I"/>
</dbReference>
<evidence type="ECO:0000313" key="3">
    <source>
        <dbReference type="EMBL" id="PKC50126.1"/>
    </source>
</evidence>
<organism evidence="3 4">
    <name type="scientific">Rhizophagus irregularis</name>
    <dbReference type="NCBI Taxonomy" id="588596"/>
    <lineage>
        <taxon>Eukaryota</taxon>
        <taxon>Fungi</taxon>
        <taxon>Fungi incertae sedis</taxon>
        <taxon>Mucoromycota</taxon>
        <taxon>Glomeromycotina</taxon>
        <taxon>Glomeromycetes</taxon>
        <taxon>Glomerales</taxon>
        <taxon>Glomeraceae</taxon>
        <taxon>Rhizophagus</taxon>
    </lineage>
</organism>
<evidence type="ECO:0000259" key="2">
    <source>
        <dbReference type="Pfam" id="PF22494"/>
    </source>
</evidence>
<feature type="region of interest" description="Disordered" evidence="1">
    <location>
        <begin position="64"/>
        <end position="92"/>
    </location>
</feature>
<accession>A0A2N0QGD0</accession>
<dbReference type="Proteomes" id="UP000232688">
    <property type="component" value="Unassembled WGS sequence"/>
</dbReference>
<dbReference type="EMBL" id="LLXH01010951">
    <property type="protein sequence ID" value="PKC50126.1"/>
    <property type="molecule type" value="Genomic_DNA"/>
</dbReference>
<reference evidence="3 4" key="1">
    <citation type="submission" date="2017-10" db="EMBL/GenBank/DDBJ databases">
        <title>Extensive intraspecific genome diversity in a model arbuscular mycorrhizal fungus.</title>
        <authorList>
            <person name="Chen E.C.H."/>
            <person name="Morin E."/>
            <person name="Baudet D."/>
            <person name="Noel J."/>
            <person name="Ndikumana S."/>
            <person name="Charron P."/>
            <person name="St-Onge C."/>
            <person name="Giorgi J."/>
            <person name="Grigoriev I.V."/>
            <person name="Roux C."/>
            <person name="Martin F.M."/>
            <person name="Corradi N."/>
        </authorList>
    </citation>
    <scope>NUCLEOTIDE SEQUENCE [LARGE SCALE GENOMIC DNA]</scope>
    <source>
        <strain evidence="3 4">A1</strain>
    </source>
</reference>
<name>A0A2N0QGD0_9GLOM</name>
<dbReference type="AlphaFoldDB" id="A0A2N0QGD0"/>